<protein>
    <submittedName>
        <fullName evidence="2">Uncharacterized protein</fullName>
    </submittedName>
</protein>
<reference evidence="2 3" key="1">
    <citation type="journal article" date="2022" name="Res Sq">
        <title>Evolution of multicellular longitudinally dividing oral cavity symbionts (Neisseriaceae).</title>
        <authorList>
            <person name="Nyongesa S."/>
            <person name="Weber P."/>
            <person name="Bernet E."/>
            <person name="Pullido F."/>
            <person name="Nieckarz M."/>
            <person name="Delaby M."/>
            <person name="Nieves C."/>
            <person name="Viehboeck T."/>
            <person name="Krause N."/>
            <person name="Rivera-Millot A."/>
            <person name="Nakamura A."/>
            <person name="Vischer N."/>
            <person name="VanNieuwenhze M."/>
            <person name="Brun Y."/>
            <person name="Cava F."/>
            <person name="Bulgheresi S."/>
            <person name="Veyrier F."/>
        </authorList>
    </citation>
    <scope>NUCLEOTIDE SEQUENCE [LARGE SCALE GENOMIC DNA]</scope>
    <source>
        <strain evidence="2 3">SN4</strain>
    </source>
</reference>
<proteinExistence type="predicted"/>
<evidence type="ECO:0000313" key="3">
    <source>
        <dbReference type="Proteomes" id="UP000832011"/>
    </source>
</evidence>
<dbReference type="RefSeq" id="WP_058358003.1">
    <property type="nucleotide sequence ID" value="NZ_CABKVG010000010.1"/>
</dbReference>
<organism evidence="2 3">
    <name type="scientific">Vitreoscilla massiliensis</name>
    <dbReference type="NCBI Taxonomy" id="1689272"/>
    <lineage>
        <taxon>Bacteria</taxon>
        <taxon>Pseudomonadati</taxon>
        <taxon>Pseudomonadota</taxon>
        <taxon>Betaproteobacteria</taxon>
        <taxon>Neisseriales</taxon>
        <taxon>Neisseriaceae</taxon>
        <taxon>Vitreoscilla</taxon>
    </lineage>
</organism>
<feature type="chain" id="PRO_5045385714" evidence="1">
    <location>
        <begin position="20"/>
        <end position="94"/>
    </location>
</feature>
<gene>
    <name evidence="2" type="ORF">LVJ82_12610</name>
</gene>
<evidence type="ECO:0000313" key="2">
    <source>
        <dbReference type="EMBL" id="UOO88312.1"/>
    </source>
</evidence>
<evidence type="ECO:0000256" key="1">
    <source>
        <dbReference type="SAM" id="SignalP"/>
    </source>
</evidence>
<keyword evidence="3" id="KW-1185">Reference proteome</keyword>
<dbReference type="EMBL" id="CP091511">
    <property type="protein sequence ID" value="UOO88312.1"/>
    <property type="molecule type" value="Genomic_DNA"/>
</dbReference>
<accession>A0ABY4DXR9</accession>
<dbReference type="Proteomes" id="UP000832011">
    <property type="component" value="Chromosome"/>
</dbReference>
<keyword evidence="1" id="KW-0732">Signal</keyword>
<sequence>MKKLILTSILLACNALVFAESVETTAAFRNMMKREYNVTVPKVLSATAQSAQICYGLDVTPCNKLERMCEKSRSQGCRAYTRKLEAIAAKEYDQ</sequence>
<name>A0ABY4DXR9_9NEIS</name>
<feature type="signal peptide" evidence="1">
    <location>
        <begin position="1"/>
        <end position="19"/>
    </location>
</feature>